<keyword evidence="5 8" id="KW-0521">NADP</keyword>
<feature type="domain" description="DHFR" evidence="9">
    <location>
        <begin position="9"/>
        <end position="173"/>
    </location>
</feature>
<comment type="caution">
    <text evidence="10">The sequence shown here is derived from an EMBL/GenBank/DDBJ whole genome shotgun (WGS) entry which is preliminary data.</text>
</comment>
<dbReference type="UniPathway" id="UPA00077">
    <property type="reaction ID" value="UER00158"/>
</dbReference>
<keyword evidence="4 8" id="KW-0554">One-carbon metabolism</keyword>
<dbReference type="SUPFAM" id="SSF53597">
    <property type="entry name" value="Dihydrofolate reductase-like"/>
    <property type="match status" value="1"/>
</dbReference>
<sequence length="187" mass="20226">MSGEGSPVSLAIIVAAADNDVIGRDNRLLWRLRTDMRRFRSLTMGHPVLMGRKTFESIGKPLAGRETIVLTRGGGELPPGIVRATSLDEALALGREAARRLGVGRLMVAGGAQVYAECLPLADEILLTRVHAAPAGDAVFPVIDPEFFAETGREAHPAGAEDEHAFTFINYKRKRERSQGAPTVENR</sequence>
<name>A0A840BY44_9HYPH</name>
<dbReference type="RefSeq" id="WP_019404403.1">
    <property type="nucleotide sequence ID" value="NZ_JACIEN010000003.1"/>
</dbReference>
<evidence type="ECO:0000256" key="6">
    <source>
        <dbReference type="ARBA" id="ARBA00023002"/>
    </source>
</evidence>
<dbReference type="GO" id="GO:0006730">
    <property type="term" value="P:one-carbon metabolic process"/>
    <property type="evidence" value="ECO:0007669"/>
    <property type="project" value="UniProtKB-KW"/>
</dbReference>
<organism evidence="10 11">
    <name type="scientific">Chelatococcus caeni</name>
    <dbReference type="NCBI Taxonomy" id="1348468"/>
    <lineage>
        <taxon>Bacteria</taxon>
        <taxon>Pseudomonadati</taxon>
        <taxon>Pseudomonadota</taxon>
        <taxon>Alphaproteobacteria</taxon>
        <taxon>Hyphomicrobiales</taxon>
        <taxon>Chelatococcaceae</taxon>
        <taxon>Chelatococcus</taxon>
    </lineage>
</organism>
<dbReference type="Proteomes" id="UP000577362">
    <property type="component" value="Unassembled WGS sequence"/>
</dbReference>
<dbReference type="GO" id="GO:0046655">
    <property type="term" value="P:folic acid metabolic process"/>
    <property type="evidence" value="ECO:0007669"/>
    <property type="project" value="TreeGrafter"/>
</dbReference>
<dbReference type="GO" id="GO:0046452">
    <property type="term" value="P:dihydrofolate metabolic process"/>
    <property type="evidence" value="ECO:0007669"/>
    <property type="project" value="TreeGrafter"/>
</dbReference>
<evidence type="ECO:0000256" key="2">
    <source>
        <dbReference type="ARBA" id="ARBA00009539"/>
    </source>
</evidence>
<comment type="function">
    <text evidence="7 8">Key enzyme in folate metabolism. Catalyzes an essential reaction for de novo glycine and purine synthesis, and for DNA precursor synthesis.</text>
</comment>
<dbReference type="GO" id="GO:0046654">
    <property type="term" value="P:tetrahydrofolate biosynthetic process"/>
    <property type="evidence" value="ECO:0007669"/>
    <property type="project" value="UniProtKB-UniPathway"/>
</dbReference>
<dbReference type="GO" id="GO:0050661">
    <property type="term" value="F:NADP binding"/>
    <property type="evidence" value="ECO:0007669"/>
    <property type="project" value="InterPro"/>
</dbReference>
<dbReference type="InterPro" id="IPR024072">
    <property type="entry name" value="DHFR-like_dom_sf"/>
</dbReference>
<reference evidence="10 11" key="1">
    <citation type="submission" date="2020-08" db="EMBL/GenBank/DDBJ databases">
        <title>Genomic Encyclopedia of Type Strains, Phase IV (KMG-IV): sequencing the most valuable type-strain genomes for metagenomic binning, comparative biology and taxonomic classification.</title>
        <authorList>
            <person name="Goeker M."/>
        </authorList>
    </citation>
    <scope>NUCLEOTIDE SEQUENCE [LARGE SCALE GENOMIC DNA]</scope>
    <source>
        <strain evidence="10 11">DSM 103737</strain>
    </source>
</reference>
<evidence type="ECO:0000256" key="3">
    <source>
        <dbReference type="ARBA" id="ARBA00012856"/>
    </source>
</evidence>
<gene>
    <name evidence="10" type="ORF">GGR16_002934</name>
</gene>
<accession>A0A840BY44</accession>
<dbReference type="Gene3D" id="3.40.430.10">
    <property type="entry name" value="Dihydrofolate Reductase, subunit A"/>
    <property type="match status" value="1"/>
</dbReference>
<evidence type="ECO:0000259" key="9">
    <source>
        <dbReference type="PROSITE" id="PS51330"/>
    </source>
</evidence>
<comment type="similarity">
    <text evidence="2 8">Belongs to the dihydrofolate reductase family.</text>
</comment>
<keyword evidence="11" id="KW-1185">Reference proteome</keyword>
<protein>
    <recommendedName>
        <fullName evidence="3 8">Dihydrofolate reductase</fullName>
        <ecNumber evidence="3 8">1.5.1.3</ecNumber>
    </recommendedName>
</protein>
<dbReference type="PROSITE" id="PS51330">
    <property type="entry name" value="DHFR_2"/>
    <property type="match status" value="1"/>
</dbReference>
<comment type="catalytic activity">
    <reaction evidence="8">
        <text>(6S)-5,6,7,8-tetrahydrofolate + NADP(+) = 7,8-dihydrofolate + NADPH + H(+)</text>
        <dbReference type="Rhea" id="RHEA:15009"/>
        <dbReference type="ChEBI" id="CHEBI:15378"/>
        <dbReference type="ChEBI" id="CHEBI:57451"/>
        <dbReference type="ChEBI" id="CHEBI:57453"/>
        <dbReference type="ChEBI" id="CHEBI:57783"/>
        <dbReference type="ChEBI" id="CHEBI:58349"/>
        <dbReference type="EC" id="1.5.1.3"/>
    </reaction>
</comment>
<dbReference type="Pfam" id="PF00186">
    <property type="entry name" value="DHFR_1"/>
    <property type="match status" value="1"/>
</dbReference>
<dbReference type="PANTHER" id="PTHR48069">
    <property type="entry name" value="DIHYDROFOLATE REDUCTASE"/>
    <property type="match status" value="1"/>
</dbReference>
<evidence type="ECO:0000256" key="8">
    <source>
        <dbReference type="PIRNR" id="PIRNR000194"/>
    </source>
</evidence>
<dbReference type="InterPro" id="IPR012259">
    <property type="entry name" value="DHFR"/>
</dbReference>
<evidence type="ECO:0000313" key="11">
    <source>
        <dbReference type="Proteomes" id="UP000577362"/>
    </source>
</evidence>
<evidence type="ECO:0000256" key="4">
    <source>
        <dbReference type="ARBA" id="ARBA00022563"/>
    </source>
</evidence>
<dbReference type="PIRSF" id="PIRSF000194">
    <property type="entry name" value="DHFR"/>
    <property type="match status" value="1"/>
</dbReference>
<keyword evidence="6 8" id="KW-0560">Oxidoreductase</keyword>
<evidence type="ECO:0000313" key="10">
    <source>
        <dbReference type="EMBL" id="MBB4017900.1"/>
    </source>
</evidence>
<dbReference type="EC" id="1.5.1.3" evidence="3 8"/>
<dbReference type="PANTHER" id="PTHR48069:SF3">
    <property type="entry name" value="DIHYDROFOLATE REDUCTASE"/>
    <property type="match status" value="1"/>
</dbReference>
<evidence type="ECO:0000256" key="5">
    <source>
        <dbReference type="ARBA" id="ARBA00022857"/>
    </source>
</evidence>
<dbReference type="CDD" id="cd00209">
    <property type="entry name" value="DHFR"/>
    <property type="match status" value="1"/>
</dbReference>
<dbReference type="EMBL" id="JACIEN010000003">
    <property type="protein sequence ID" value="MBB4017900.1"/>
    <property type="molecule type" value="Genomic_DNA"/>
</dbReference>
<evidence type="ECO:0000256" key="1">
    <source>
        <dbReference type="ARBA" id="ARBA00004903"/>
    </source>
</evidence>
<dbReference type="PRINTS" id="PR00070">
    <property type="entry name" value="DHFR"/>
</dbReference>
<comment type="pathway">
    <text evidence="1 8">Cofactor biosynthesis; tetrahydrofolate biosynthesis; 5,6,7,8-tetrahydrofolate from 7,8-dihydrofolate: step 1/1.</text>
</comment>
<proteinExistence type="inferred from homology"/>
<dbReference type="AlphaFoldDB" id="A0A840BY44"/>
<evidence type="ECO:0000256" key="7">
    <source>
        <dbReference type="ARBA" id="ARBA00025067"/>
    </source>
</evidence>
<dbReference type="InterPro" id="IPR001796">
    <property type="entry name" value="DHFR_dom"/>
</dbReference>
<dbReference type="GO" id="GO:0004146">
    <property type="term" value="F:dihydrofolate reductase activity"/>
    <property type="evidence" value="ECO:0007669"/>
    <property type="project" value="UniProtKB-EC"/>
</dbReference>
<dbReference type="GO" id="GO:0005829">
    <property type="term" value="C:cytosol"/>
    <property type="evidence" value="ECO:0007669"/>
    <property type="project" value="TreeGrafter"/>
</dbReference>